<feature type="binding site" evidence="8">
    <location>
        <position position="139"/>
    </location>
    <ligand>
        <name>Zn(2+)</name>
        <dbReference type="ChEBI" id="CHEBI:29105"/>
    </ligand>
</feature>
<dbReference type="SUPFAM" id="SSF53056">
    <property type="entry name" value="beta-carbonic anhydrase, cab"/>
    <property type="match status" value="1"/>
</dbReference>
<evidence type="ECO:0000256" key="2">
    <source>
        <dbReference type="ARBA" id="ARBA00006217"/>
    </source>
</evidence>
<keyword evidence="6" id="KW-0456">Lyase</keyword>
<dbReference type="GO" id="GO:0008270">
    <property type="term" value="F:zinc ion binding"/>
    <property type="evidence" value="ECO:0007669"/>
    <property type="project" value="InterPro"/>
</dbReference>
<evidence type="ECO:0000256" key="4">
    <source>
        <dbReference type="ARBA" id="ARBA00022799"/>
    </source>
</evidence>
<accession>A0AAD6QJ16</accession>
<evidence type="ECO:0000256" key="6">
    <source>
        <dbReference type="ARBA" id="ARBA00023239"/>
    </source>
</evidence>
<evidence type="ECO:0000256" key="8">
    <source>
        <dbReference type="PIRSR" id="PIRSR601765-1"/>
    </source>
</evidence>
<organism evidence="10 11">
    <name type="scientific">Populus alba x Populus x berolinensis</name>
    <dbReference type="NCBI Taxonomy" id="444605"/>
    <lineage>
        <taxon>Eukaryota</taxon>
        <taxon>Viridiplantae</taxon>
        <taxon>Streptophyta</taxon>
        <taxon>Embryophyta</taxon>
        <taxon>Tracheophyta</taxon>
        <taxon>Spermatophyta</taxon>
        <taxon>Magnoliopsida</taxon>
        <taxon>eudicotyledons</taxon>
        <taxon>Gunneridae</taxon>
        <taxon>Pentapetalae</taxon>
        <taxon>rosids</taxon>
        <taxon>fabids</taxon>
        <taxon>Malpighiales</taxon>
        <taxon>Salicaceae</taxon>
        <taxon>Saliceae</taxon>
        <taxon>Populus</taxon>
    </lineage>
</organism>
<dbReference type="InterPro" id="IPR015892">
    <property type="entry name" value="Carbonic_anhydrase_CS"/>
</dbReference>
<comment type="cofactor">
    <cofactor evidence="8">
        <name>Zn(2+)</name>
        <dbReference type="ChEBI" id="CHEBI:29105"/>
    </cofactor>
    <text evidence="8">Binds 1 zinc ion per subunit.</text>
</comment>
<comment type="function">
    <text evidence="1">Reversible hydration of carbon dioxide.</text>
</comment>
<proteinExistence type="inferred from homology"/>
<comment type="catalytic activity">
    <reaction evidence="7">
        <text>hydrogencarbonate + H(+) = CO2 + H2O</text>
        <dbReference type="Rhea" id="RHEA:10748"/>
        <dbReference type="ChEBI" id="CHEBI:15377"/>
        <dbReference type="ChEBI" id="CHEBI:15378"/>
        <dbReference type="ChEBI" id="CHEBI:16526"/>
        <dbReference type="ChEBI" id="CHEBI:17544"/>
        <dbReference type="EC" id="4.2.1.1"/>
    </reaction>
</comment>
<dbReference type="EMBL" id="JAQIZT010000007">
    <property type="protein sequence ID" value="KAJ6991224.1"/>
    <property type="molecule type" value="Genomic_DNA"/>
</dbReference>
<evidence type="ECO:0000313" key="10">
    <source>
        <dbReference type="EMBL" id="KAJ6991224.1"/>
    </source>
</evidence>
<dbReference type="PANTHER" id="PTHR11002:SF12">
    <property type="entry name" value="CARBONIC ANHYDRASE"/>
    <property type="match status" value="1"/>
</dbReference>
<dbReference type="SMART" id="SM00947">
    <property type="entry name" value="Pro_CA"/>
    <property type="match status" value="1"/>
</dbReference>
<comment type="similarity">
    <text evidence="2">Belongs to the beta-class carbonic anhydrase family.</text>
</comment>
<dbReference type="GO" id="GO:0004089">
    <property type="term" value="F:carbonate dehydratase activity"/>
    <property type="evidence" value="ECO:0007669"/>
    <property type="project" value="UniProtKB-EC"/>
</dbReference>
<keyword evidence="11" id="KW-1185">Reference proteome</keyword>
<evidence type="ECO:0000256" key="7">
    <source>
        <dbReference type="ARBA" id="ARBA00048348"/>
    </source>
</evidence>
<dbReference type="GO" id="GO:0015976">
    <property type="term" value="P:carbon utilization"/>
    <property type="evidence" value="ECO:0007669"/>
    <property type="project" value="InterPro"/>
</dbReference>
<dbReference type="AlphaFoldDB" id="A0AAD6QJ16"/>
<dbReference type="EC" id="4.2.1.1" evidence="3"/>
<evidence type="ECO:0000256" key="5">
    <source>
        <dbReference type="ARBA" id="ARBA00022833"/>
    </source>
</evidence>
<comment type="caution">
    <text evidence="10">The sequence shown here is derived from an EMBL/GenBank/DDBJ whole genome shotgun (WGS) entry which is preliminary data.</text>
</comment>
<sequence length="653" mass="72745">MAVPSSSFSLSMNTLSNSSSIPASNPSLDPSKASVLRTQNVLGSKGNSEGIEQTQLRLCGANLKTNSDLKLQASREPAGVTKELKSDKSERMAGVEHVDLFNEMKQRFLSFKKHKYMKDLEHYEKLAKGQAPKFMVIACADSRVCPSSILGFQPGEAFVVRNVANMVPPHENGPSETNAALEFAVNSLKVENILVIGHSCCGGIRALMSMHDDVEPSSLIGSWVSVGMDARVKTKAAAHLLNFDQQCKHCEKESVNCSLVNLLSYPWVEEKVRNGELDIHGGYYDFVDCSFEKWTLYKENNMKDKIELPKSKCPANSPSKTSLFSTSHIYKNPTVFSRKSTAKRTLHSTCDLLKPKTPPSLEAIAIATTMANHISPLFISPLIVIMSMSLLTSQTILVEARQLLEVTLPELPKPEFPELPKPDYPWVEEKVRNGELNIHGGYYDFVDCSFEKWTLYKENNVKDRSGKVALNCQLTKCPANSPSKTSLFSTSRIYKNPMVFSRKSILHTTCDSLKPKTPPSLEAIAIAIATTMANHIFPLFISPLIVIMSMSLLTSQTILVEARQLLEVTLPELPKPDVPELPKPELPKLPEFPIPELPKFETPKLPELPKPEFPELPKPDRSCLSFLSSQYLNCQNLKHQNCLNFHLFPIFLI</sequence>
<protein>
    <recommendedName>
        <fullName evidence="3">carbonic anhydrase</fullName>
        <ecNumber evidence="3">4.2.1.1</ecNumber>
    </recommendedName>
</protein>
<dbReference type="PROSITE" id="PS00704">
    <property type="entry name" value="PROK_CO2_ANHYDRASE_1"/>
    <property type="match status" value="1"/>
</dbReference>
<dbReference type="InterPro" id="IPR036874">
    <property type="entry name" value="Carbonic_anhydrase_sf"/>
</dbReference>
<feature type="binding site" evidence="8">
    <location>
        <position position="198"/>
    </location>
    <ligand>
        <name>Zn(2+)</name>
        <dbReference type="ChEBI" id="CHEBI:29105"/>
    </ligand>
</feature>
<evidence type="ECO:0000256" key="1">
    <source>
        <dbReference type="ARBA" id="ARBA00002904"/>
    </source>
</evidence>
<reference evidence="10" key="1">
    <citation type="journal article" date="2023" name="Mol. Ecol. Resour.">
        <title>Chromosome-level genome assembly of a triploid poplar Populus alba 'Berolinensis'.</title>
        <authorList>
            <person name="Chen S."/>
            <person name="Yu Y."/>
            <person name="Wang X."/>
            <person name="Wang S."/>
            <person name="Zhang T."/>
            <person name="Zhou Y."/>
            <person name="He R."/>
            <person name="Meng N."/>
            <person name="Wang Y."/>
            <person name="Liu W."/>
            <person name="Liu Z."/>
            <person name="Liu J."/>
            <person name="Guo Q."/>
            <person name="Huang H."/>
            <person name="Sederoff R.R."/>
            <person name="Wang G."/>
            <person name="Qu G."/>
            <person name="Chen S."/>
        </authorList>
    </citation>
    <scope>NUCLEOTIDE SEQUENCE</scope>
    <source>
        <strain evidence="10">SC-2020</strain>
    </source>
</reference>
<keyword evidence="4" id="KW-0702">S-nitrosylation</keyword>
<dbReference type="FunFam" id="3.40.1050.10:FF:000003">
    <property type="entry name" value="Carbonic anhydrase"/>
    <property type="match status" value="1"/>
</dbReference>
<dbReference type="CDD" id="cd00884">
    <property type="entry name" value="beta_CA_cladeB"/>
    <property type="match status" value="1"/>
</dbReference>
<dbReference type="Gene3D" id="3.40.1050.10">
    <property type="entry name" value="Carbonic anhydrase"/>
    <property type="match status" value="1"/>
</dbReference>
<keyword evidence="5 8" id="KW-0862">Zinc</keyword>
<dbReference type="Proteomes" id="UP001164929">
    <property type="component" value="Chromosome 7"/>
</dbReference>
<dbReference type="PROSITE" id="PS00705">
    <property type="entry name" value="PROK_CO2_ANHYDRASE_2"/>
    <property type="match status" value="1"/>
</dbReference>
<feature type="region of interest" description="Disordered" evidence="9">
    <location>
        <begin position="1"/>
        <end position="32"/>
    </location>
</feature>
<evidence type="ECO:0000313" key="11">
    <source>
        <dbReference type="Proteomes" id="UP001164929"/>
    </source>
</evidence>
<feature type="compositionally biased region" description="Low complexity" evidence="9">
    <location>
        <begin position="1"/>
        <end position="27"/>
    </location>
</feature>
<dbReference type="PANTHER" id="PTHR11002">
    <property type="entry name" value="CARBONIC ANHYDRASE"/>
    <property type="match status" value="1"/>
</dbReference>
<dbReference type="InterPro" id="IPR045066">
    <property type="entry name" value="Beta_CA_cladeB"/>
</dbReference>
<feature type="binding site" evidence="8">
    <location>
        <position position="141"/>
    </location>
    <ligand>
        <name>Zn(2+)</name>
        <dbReference type="ChEBI" id="CHEBI:29105"/>
    </ligand>
</feature>
<dbReference type="Pfam" id="PF00484">
    <property type="entry name" value="Pro_CA"/>
    <property type="match status" value="1"/>
</dbReference>
<name>A0AAD6QJ16_9ROSI</name>
<dbReference type="InterPro" id="IPR001765">
    <property type="entry name" value="Carbonic_anhydrase"/>
</dbReference>
<evidence type="ECO:0000256" key="3">
    <source>
        <dbReference type="ARBA" id="ARBA00012925"/>
    </source>
</evidence>
<keyword evidence="8" id="KW-0479">Metal-binding</keyword>
<feature type="binding site" evidence="8">
    <location>
        <position position="201"/>
    </location>
    <ligand>
        <name>Zn(2+)</name>
        <dbReference type="ChEBI" id="CHEBI:29105"/>
    </ligand>
</feature>
<gene>
    <name evidence="10" type="ORF">NC653_019432</name>
</gene>
<evidence type="ECO:0000256" key="9">
    <source>
        <dbReference type="SAM" id="MobiDB-lite"/>
    </source>
</evidence>